<dbReference type="PANTHER" id="PTHR28234">
    <property type="entry name" value="NUCLEAR CONTROL OF ATPASE PROTEIN 2"/>
    <property type="match status" value="1"/>
</dbReference>
<organism evidence="8 9">
    <name type="scientific">Arachis hypogaea</name>
    <name type="common">Peanut</name>
    <dbReference type="NCBI Taxonomy" id="3818"/>
    <lineage>
        <taxon>Eukaryota</taxon>
        <taxon>Viridiplantae</taxon>
        <taxon>Streptophyta</taxon>
        <taxon>Embryophyta</taxon>
        <taxon>Tracheophyta</taxon>
        <taxon>Spermatophyta</taxon>
        <taxon>Magnoliopsida</taxon>
        <taxon>eudicotyledons</taxon>
        <taxon>Gunneridae</taxon>
        <taxon>Pentapetalae</taxon>
        <taxon>rosids</taxon>
        <taxon>fabids</taxon>
        <taxon>Fabales</taxon>
        <taxon>Fabaceae</taxon>
        <taxon>Papilionoideae</taxon>
        <taxon>50 kb inversion clade</taxon>
        <taxon>dalbergioids sensu lato</taxon>
        <taxon>Dalbergieae</taxon>
        <taxon>Pterocarpus clade</taxon>
        <taxon>Arachis</taxon>
    </lineage>
</organism>
<comment type="subcellular location">
    <subcellularLocation>
        <location evidence="1">Mitochondrion membrane</location>
        <topology evidence="1">Multi-pass membrane protein</topology>
    </subcellularLocation>
</comment>
<dbReference type="Pfam" id="PF08637">
    <property type="entry name" value="NCA2"/>
    <property type="match status" value="1"/>
</dbReference>
<feature type="region of interest" description="Disordered" evidence="6">
    <location>
        <begin position="327"/>
        <end position="387"/>
    </location>
</feature>
<proteinExistence type="predicted"/>
<dbReference type="InterPro" id="IPR013946">
    <property type="entry name" value="NCA2-like"/>
</dbReference>
<evidence type="ECO:0000256" key="2">
    <source>
        <dbReference type="ARBA" id="ARBA00022692"/>
    </source>
</evidence>
<feature type="compositionally biased region" description="Basic and acidic residues" evidence="6">
    <location>
        <begin position="369"/>
        <end position="387"/>
    </location>
</feature>
<dbReference type="EMBL" id="SDMP01000016">
    <property type="protein sequence ID" value="RYR04995.1"/>
    <property type="molecule type" value="Genomic_DNA"/>
</dbReference>
<protein>
    <submittedName>
        <fullName evidence="8">Uncharacterized protein</fullName>
    </submittedName>
</protein>
<dbReference type="PANTHER" id="PTHR28234:SF1">
    <property type="entry name" value="NUCLEAR CONTROL OF ATPASE PROTEIN 2"/>
    <property type="match status" value="1"/>
</dbReference>
<dbReference type="AlphaFoldDB" id="A0A444YSV9"/>
<keyword evidence="4" id="KW-0496">Mitochondrion</keyword>
<name>A0A444YSV9_ARAHY</name>
<comment type="caution">
    <text evidence="8">The sequence shown here is derived from an EMBL/GenBank/DDBJ whole genome shotgun (WGS) entry which is preliminary data.</text>
</comment>
<evidence type="ECO:0000256" key="1">
    <source>
        <dbReference type="ARBA" id="ARBA00004225"/>
    </source>
</evidence>
<keyword evidence="2 7" id="KW-0812">Transmembrane</keyword>
<evidence type="ECO:0000256" key="3">
    <source>
        <dbReference type="ARBA" id="ARBA00022989"/>
    </source>
</evidence>
<evidence type="ECO:0000256" key="4">
    <source>
        <dbReference type="ARBA" id="ARBA00023128"/>
    </source>
</evidence>
<evidence type="ECO:0000313" key="9">
    <source>
        <dbReference type="Proteomes" id="UP000289738"/>
    </source>
</evidence>
<feature type="transmembrane region" description="Helical" evidence="7">
    <location>
        <begin position="284"/>
        <end position="305"/>
    </location>
</feature>
<evidence type="ECO:0000256" key="7">
    <source>
        <dbReference type="SAM" id="Phobius"/>
    </source>
</evidence>
<dbReference type="GO" id="GO:0005741">
    <property type="term" value="C:mitochondrial outer membrane"/>
    <property type="evidence" value="ECO:0007669"/>
    <property type="project" value="TreeGrafter"/>
</dbReference>
<evidence type="ECO:0000256" key="5">
    <source>
        <dbReference type="ARBA" id="ARBA00023136"/>
    </source>
</evidence>
<gene>
    <name evidence="8" type="ORF">Ahy_B06g084822</name>
</gene>
<accession>A0A444YSV9</accession>
<sequence length="387" mass="43917">MELPSEEQIRLIKKATLLLEPQLVLQVPPKSGNLAAKPESKPIDRQLPMHIKIGWLYFLCRGLAMILLMRSGNDFLFIEGDALLTGMFSAYLQTVVTPPSDTLKRILDANPSMSDEPVTKKRTPRCKGRKRGLPVSEVKKELHFGEKLSSGRPWLYYNNYNPNMDGDDMPHCLDLLFRLTKEMKFFDKELVIAAYIFGNNLDLEMLLAFSERAKGQKFSKNASDQEMLEIVMSRYEKEIRHPIQNFIGGKLAEALLIQLHIQKLKLDIETAMLELDQILRANEINFAILAALPAFILSLLLIMLVRTWLKQAKNAFWEQRRQISGSAASAASDDEGRNGARSRLSARSETVRDIGAKRAMMSLSATPETVRETRAERGRELGRENTQ</sequence>
<dbReference type="Proteomes" id="UP000289738">
    <property type="component" value="Chromosome B06"/>
</dbReference>
<evidence type="ECO:0000313" key="8">
    <source>
        <dbReference type="EMBL" id="RYR04995.1"/>
    </source>
</evidence>
<keyword evidence="5 7" id="KW-0472">Membrane</keyword>
<reference evidence="8 9" key="1">
    <citation type="submission" date="2019-01" db="EMBL/GenBank/DDBJ databases">
        <title>Sequencing of cultivated peanut Arachis hypogaea provides insights into genome evolution and oil improvement.</title>
        <authorList>
            <person name="Chen X."/>
        </authorList>
    </citation>
    <scope>NUCLEOTIDE SEQUENCE [LARGE SCALE GENOMIC DNA]</scope>
    <source>
        <strain evidence="9">cv. Fuhuasheng</strain>
        <tissue evidence="8">Leaves</tissue>
    </source>
</reference>
<keyword evidence="9" id="KW-1185">Reference proteome</keyword>
<evidence type="ECO:0000256" key="6">
    <source>
        <dbReference type="SAM" id="MobiDB-lite"/>
    </source>
</evidence>
<keyword evidence="3 7" id="KW-1133">Transmembrane helix</keyword>